<organism evidence="1 2">
    <name type="scientific">Plebeiibacterium marinum</name>
    <dbReference type="NCBI Taxonomy" id="2992111"/>
    <lineage>
        <taxon>Bacteria</taxon>
        <taxon>Pseudomonadati</taxon>
        <taxon>Bacteroidota</taxon>
        <taxon>Bacteroidia</taxon>
        <taxon>Marinilabiliales</taxon>
        <taxon>Marinilabiliaceae</taxon>
        <taxon>Plebeiibacterium</taxon>
    </lineage>
</organism>
<comment type="caution">
    <text evidence="1">The sequence shown here is derived from an EMBL/GenBank/DDBJ whole genome shotgun (WGS) entry which is preliminary data.</text>
</comment>
<reference evidence="1" key="1">
    <citation type="submission" date="2022-10" db="EMBL/GenBank/DDBJ databases">
        <authorList>
            <person name="Yu W.X."/>
        </authorList>
    </citation>
    <scope>NUCLEOTIDE SEQUENCE</scope>
    <source>
        <strain evidence="1">D04</strain>
    </source>
</reference>
<keyword evidence="2" id="KW-1185">Reference proteome</keyword>
<dbReference type="PANTHER" id="PTHR38471:SF2">
    <property type="entry name" value="FOUR HELIX BUNDLE PROTEIN"/>
    <property type="match status" value="1"/>
</dbReference>
<dbReference type="CDD" id="cd16377">
    <property type="entry name" value="23S_rRNA_IVP_like"/>
    <property type="match status" value="1"/>
</dbReference>
<dbReference type="NCBIfam" id="TIGR02436">
    <property type="entry name" value="four helix bundle protein"/>
    <property type="match status" value="1"/>
</dbReference>
<dbReference type="SUPFAM" id="SSF158446">
    <property type="entry name" value="IVS-encoded protein-like"/>
    <property type="match status" value="1"/>
</dbReference>
<gene>
    <name evidence="1" type="ORF">OM074_02230</name>
</gene>
<evidence type="ECO:0000313" key="1">
    <source>
        <dbReference type="EMBL" id="MCW3804422.1"/>
    </source>
</evidence>
<protein>
    <submittedName>
        <fullName evidence="1">Four helix bundle protein</fullName>
    </submittedName>
</protein>
<dbReference type="EMBL" id="JAPDPI010000002">
    <property type="protein sequence ID" value="MCW3804422.1"/>
    <property type="molecule type" value="Genomic_DNA"/>
</dbReference>
<dbReference type="RefSeq" id="WP_301197643.1">
    <property type="nucleotide sequence ID" value="NZ_JAPDPI010000002.1"/>
</dbReference>
<dbReference type="Proteomes" id="UP001207408">
    <property type="component" value="Unassembled WGS sequence"/>
</dbReference>
<dbReference type="Gene3D" id="1.20.1440.60">
    <property type="entry name" value="23S rRNA-intervening sequence"/>
    <property type="match status" value="1"/>
</dbReference>
<sequence length="119" mass="13949">MNKIMKFEDLNVWQNAIELTTEVYTELKNCKDYGFKDQVCRASVSVPSNIAEGYERQYNKEYIQFLYIAKASIGEVRTQLIIAHKLNYITEIKCDIMIEKTRKISAQLAKLIKSRKDNF</sequence>
<dbReference type="InterPro" id="IPR012657">
    <property type="entry name" value="23S_rRNA-intervening_sequence"/>
</dbReference>
<proteinExistence type="predicted"/>
<accession>A0AAE3MC33</accession>
<evidence type="ECO:0000313" key="2">
    <source>
        <dbReference type="Proteomes" id="UP001207408"/>
    </source>
</evidence>
<dbReference type="Pfam" id="PF05635">
    <property type="entry name" value="23S_rRNA_IVP"/>
    <property type="match status" value="1"/>
</dbReference>
<dbReference type="InterPro" id="IPR036583">
    <property type="entry name" value="23S_rRNA_IVS_sf"/>
</dbReference>
<dbReference type="PANTHER" id="PTHR38471">
    <property type="entry name" value="FOUR HELIX BUNDLE PROTEIN"/>
    <property type="match status" value="1"/>
</dbReference>
<dbReference type="AlphaFoldDB" id="A0AAE3MC33"/>
<name>A0AAE3MC33_9BACT</name>
<dbReference type="NCBIfam" id="NF008912">
    <property type="entry name" value="PRK12275.1-6"/>
    <property type="match status" value="1"/>
</dbReference>